<evidence type="ECO:0000256" key="2">
    <source>
        <dbReference type="SAM" id="MobiDB-lite"/>
    </source>
</evidence>
<gene>
    <name evidence="3" type="ORF">BB561_005497</name>
</gene>
<keyword evidence="4" id="KW-1185">Reference proteome</keyword>
<dbReference type="STRING" id="133385.A0A2T9YA39"/>
<dbReference type="AlphaFoldDB" id="A0A2T9YA39"/>
<comment type="caution">
    <text evidence="3">The sequence shown here is derived from an EMBL/GenBank/DDBJ whole genome shotgun (WGS) entry which is preliminary data.</text>
</comment>
<feature type="compositionally biased region" description="Polar residues" evidence="2">
    <location>
        <begin position="22"/>
        <end position="34"/>
    </location>
</feature>
<sequence length="528" mass="59943">MTNSTKDKKTDSSKSKPLIAKNPQNENSEKITGQTLVDNVLKQKEKQDKPKIASELMGNIDSDVCRESYLQKTDQNTISVTKKNKKNVNQGSDNIGNKDIVTIIKVALDNNVHLFIKVDKPDFQDYKNKIIVSIESDGLFNKAGTASKIDSLNKVQDQQATITNKTHGSNEVQAQKTEITNGIKNSISDQIKTCYIDIEHGDNMNEHSNNLNTLVKNNSVNSIQVKLESSNSANLDNAEKTNNMRSYQSLENNNSILQDIQSELKLTKQQNIDLNSNYMLSKHKVIESENKVELLNSDFNDIHHQVDESQQKQNPHNQLHTESIDKVNKQLNESIASFEQKISDLQTNISTFKNKNENIVPDSNNEKIAELEKVVSQKTKNIEELNNQLKESKDVTKLNKLIEFYKNMLKIRDSELTTAKLQLESTISSNNEKIAELEKVVNEKTKNIEELNIQLKESKDVTELNKIIEFYKNMLKIRDSELTTAKLQLESTISSNNEKVAELEKKISDMENIISQFDTQISIVGQDM</sequence>
<evidence type="ECO:0000256" key="1">
    <source>
        <dbReference type="SAM" id="Coils"/>
    </source>
</evidence>
<dbReference type="Proteomes" id="UP000245383">
    <property type="component" value="Unassembled WGS sequence"/>
</dbReference>
<feature type="coiled-coil region" evidence="1">
    <location>
        <begin position="486"/>
        <end position="520"/>
    </location>
</feature>
<feature type="compositionally biased region" description="Basic and acidic residues" evidence="2">
    <location>
        <begin position="1"/>
        <end position="14"/>
    </location>
</feature>
<name>A0A2T9YA39_9FUNG</name>
<evidence type="ECO:0000313" key="3">
    <source>
        <dbReference type="EMBL" id="PVU89192.1"/>
    </source>
</evidence>
<accession>A0A2T9YA39</accession>
<keyword evidence="1" id="KW-0175">Coiled coil</keyword>
<feature type="coiled-coil region" evidence="1">
    <location>
        <begin position="328"/>
        <end position="395"/>
    </location>
</feature>
<evidence type="ECO:0000313" key="4">
    <source>
        <dbReference type="Proteomes" id="UP000245383"/>
    </source>
</evidence>
<protein>
    <submittedName>
        <fullName evidence="3">Uncharacterized protein</fullName>
    </submittedName>
</protein>
<feature type="region of interest" description="Disordered" evidence="2">
    <location>
        <begin position="1"/>
        <end position="34"/>
    </location>
</feature>
<feature type="coiled-coil region" evidence="1">
    <location>
        <begin position="420"/>
        <end position="461"/>
    </location>
</feature>
<organism evidence="3 4">
    <name type="scientific">Smittium simulii</name>
    <dbReference type="NCBI Taxonomy" id="133385"/>
    <lineage>
        <taxon>Eukaryota</taxon>
        <taxon>Fungi</taxon>
        <taxon>Fungi incertae sedis</taxon>
        <taxon>Zoopagomycota</taxon>
        <taxon>Kickxellomycotina</taxon>
        <taxon>Harpellomycetes</taxon>
        <taxon>Harpellales</taxon>
        <taxon>Legeriomycetaceae</taxon>
        <taxon>Smittium</taxon>
    </lineage>
</organism>
<dbReference type="OrthoDB" id="8178130at2759"/>
<reference evidence="3 4" key="1">
    <citation type="journal article" date="2018" name="MBio">
        <title>Comparative Genomics Reveals the Core Gene Toolbox for the Fungus-Insect Symbiosis.</title>
        <authorList>
            <person name="Wang Y."/>
            <person name="Stata M."/>
            <person name="Wang W."/>
            <person name="Stajich J.E."/>
            <person name="White M.M."/>
            <person name="Moncalvo J.M."/>
        </authorList>
    </citation>
    <scope>NUCLEOTIDE SEQUENCE [LARGE SCALE GENOMIC DNA]</scope>
    <source>
        <strain evidence="3 4">SWE-8-4</strain>
    </source>
</reference>
<proteinExistence type="predicted"/>
<dbReference type="EMBL" id="MBFR01000333">
    <property type="protein sequence ID" value="PVU89192.1"/>
    <property type="molecule type" value="Genomic_DNA"/>
</dbReference>